<reference evidence="2" key="1">
    <citation type="submission" date="2020-08" db="EMBL/GenBank/DDBJ databases">
        <title>Novel species isolated from subtropical streams in China.</title>
        <authorList>
            <person name="Lu H."/>
        </authorList>
    </citation>
    <scope>NUCLEOTIDE SEQUENCE</scope>
    <source>
        <strain evidence="2">LX22W</strain>
    </source>
</reference>
<keyword evidence="1" id="KW-1133">Transmembrane helix</keyword>
<sequence>MTAILLLICVAVNAIWLPKGVSWQSLVSFSDAWLAPLAFGQAHNGVVALTLVLACLLALVLLFMPVYSVILARVVLICVVLILLTAFMFQLVLPALWSLPLWASWRLSGRPGVPVKA</sequence>
<keyword evidence="1" id="KW-0812">Transmembrane</keyword>
<comment type="caution">
    <text evidence="2">The sequence shown here is derived from an EMBL/GenBank/DDBJ whole genome shotgun (WGS) entry which is preliminary data.</text>
</comment>
<accession>A0A923HYZ8</accession>
<dbReference type="EMBL" id="JACOFZ010000007">
    <property type="protein sequence ID" value="MBC3882821.1"/>
    <property type="molecule type" value="Genomic_DNA"/>
</dbReference>
<proteinExistence type="predicted"/>
<gene>
    <name evidence="2" type="ORF">H8K36_15630</name>
</gene>
<dbReference type="Proteomes" id="UP000627446">
    <property type="component" value="Unassembled WGS sequence"/>
</dbReference>
<dbReference type="RefSeq" id="WP_186917346.1">
    <property type="nucleotide sequence ID" value="NZ_JACOFZ010000007.1"/>
</dbReference>
<name>A0A923HYZ8_9BURK</name>
<organism evidence="2 3">
    <name type="scientific">Undibacterium nitidum</name>
    <dbReference type="NCBI Taxonomy" id="2762298"/>
    <lineage>
        <taxon>Bacteria</taxon>
        <taxon>Pseudomonadati</taxon>
        <taxon>Pseudomonadota</taxon>
        <taxon>Betaproteobacteria</taxon>
        <taxon>Burkholderiales</taxon>
        <taxon>Oxalobacteraceae</taxon>
        <taxon>Undibacterium</taxon>
    </lineage>
</organism>
<dbReference type="AlphaFoldDB" id="A0A923HYZ8"/>
<keyword evidence="1" id="KW-0472">Membrane</keyword>
<evidence type="ECO:0000256" key="1">
    <source>
        <dbReference type="SAM" id="Phobius"/>
    </source>
</evidence>
<protein>
    <submittedName>
        <fullName evidence="2">Uncharacterized protein</fullName>
    </submittedName>
</protein>
<evidence type="ECO:0000313" key="3">
    <source>
        <dbReference type="Proteomes" id="UP000627446"/>
    </source>
</evidence>
<evidence type="ECO:0000313" key="2">
    <source>
        <dbReference type="EMBL" id="MBC3882821.1"/>
    </source>
</evidence>
<feature type="transmembrane region" description="Helical" evidence="1">
    <location>
        <begin position="46"/>
        <end position="67"/>
    </location>
</feature>
<feature type="transmembrane region" description="Helical" evidence="1">
    <location>
        <begin position="74"/>
        <end position="97"/>
    </location>
</feature>
<keyword evidence="3" id="KW-1185">Reference proteome</keyword>